<protein>
    <recommendedName>
        <fullName evidence="2">Transposase MuDR plant domain-containing protein</fullName>
    </recommendedName>
</protein>
<feature type="region of interest" description="Disordered" evidence="1">
    <location>
        <begin position="248"/>
        <end position="287"/>
    </location>
</feature>
<dbReference type="Proteomes" id="UP000823674">
    <property type="component" value="Chromosome A08"/>
</dbReference>
<evidence type="ECO:0000313" key="3">
    <source>
        <dbReference type="EMBL" id="KAG5388585.1"/>
    </source>
</evidence>
<feature type="region of interest" description="Disordered" evidence="1">
    <location>
        <begin position="832"/>
        <end position="871"/>
    </location>
</feature>
<name>A0ABQ7LSI3_BRACM</name>
<feature type="compositionally biased region" description="Acidic residues" evidence="1">
    <location>
        <begin position="840"/>
        <end position="849"/>
    </location>
</feature>
<feature type="domain" description="Transposase MuDR plant" evidence="2">
    <location>
        <begin position="1088"/>
        <end position="1151"/>
    </location>
</feature>
<dbReference type="EMBL" id="JADBGQ010000007">
    <property type="protein sequence ID" value="KAG5388585.1"/>
    <property type="molecule type" value="Genomic_DNA"/>
</dbReference>
<dbReference type="Pfam" id="PF03108">
    <property type="entry name" value="DBD_Tnp_Mut"/>
    <property type="match status" value="2"/>
</dbReference>
<feature type="compositionally biased region" description="Acidic residues" evidence="1">
    <location>
        <begin position="256"/>
        <end position="265"/>
    </location>
</feature>
<evidence type="ECO:0000256" key="1">
    <source>
        <dbReference type="SAM" id="MobiDB-lite"/>
    </source>
</evidence>
<accession>A0ABQ7LSI3</accession>
<feature type="compositionally biased region" description="Low complexity" evidence="1">
    <location>
        <begin position="277"/>
        <end position="287"/>
    </location>
</feature>
<feature type="compositionally biased region" description="Low complexity" evidence="1">
    <location>
        <begin position="861"/>
        <end position="871"/>
    </location>
</feature>
<keyword evidence="4" id="KW-1185">Reference proteome</keyword>
<dbReference type="InterPro" id="IPR004332">
    <property type="entry name" value="Transposase_MuDR"/>
</dbReference>
<reference evidence="3 4" key="1">
    <citation type="submission" date="2021-03" db="EMBL/GenBank/DDBJ databases">
        <authorList>
            <person name="King G.J."/>
            <person name="Bancroft I."/>
            <person name="Baten A."/>
            <person name="Bloomfield J."/>
            <person name="Borpatragohain P."/>
            <person name="He Z."/>
            <person name="Irish N."/>
            <person name="Irwin J."/>
            <person name="Liu K."/>
            <person name="Mauleon R.P."/>
            <person name="Moore J."/>
            <person name="Morris R."/>
            <person name="Ostergaard L."/>
            <person name="Wang B."/>
            <person name="Wells R."/>
        </authorList>
    </citation>
    <scope>NUCLEOTIDE SEQUENCE [LARGE SCALE GENOMIC DNA]</scope>
    <source>
        <strain evidence="3">R-o-18</strain>
        <tissue evidence="3">Leaf</tissue>
    </source>
</reference>
<gene>
    <name evidence="3" type="primary">A08g503990.1_BraROA</name>
    <name evidence="3" type="ORF">IGI04_030126</name>
</gene>
<evidence type="ECO:0000313" key="4">
    <source>
        <dbReference type="Proteomes" id="UP000823674"/>
    </source>
</evidence>
<comment type="caution">
    <text evidence="3">The sequence shown here is derived from an EMBL/GenBank/DDBJ whole genome shotgun (WGS) entry which is preliminary data.</text>
</comment>
<organism evidence="3 4">
    <name type="scientific">Brassica rapa subsp. trilocularis</name>
    <dbReference type="NCBI Taxonomy" id="1813537"/>
    <lineage>
        <taxon>Eukaryota</taxon>
        <taxon>Viridiplantae</taxon>
        <taxon>Streptophyta</taxon>
        <taxon>Embryophyta</taxon>
        <taxon>Tracheophyta</taxon>
        <taxon>Spermatophyta</taxon>
        <taxon>Magnoliopsida</taxon>
        <taxon>eudicotyledons</taxon>
        <taxon>Gunneridae</taxon>
        <taxon>Pentapetalae</taxon>
        <taxon>rosids</taxon>
        <taxon>malvids</taxon>
        <taxon>Brassicales</taxon>
        <taxon>Brassicaceae</taxon>
        <taxon>Brassiceae</taxon>
        <taxon>Brassica</taxon>
    </lineage>
</organism>
<sequence>MSCVVALSRRLHVEEDRCKRSCVGMREVCVGESKRNFLWGSSIKGRQPRAAAINTQRFSDKTQGEWKKSVDQEWDFVTDPEDYGYRVLVSKSASFEAVDQLVRRRYSLGPRTPVVVSYRLPSWLLVPQGNKTPPLTINDTAQLSMVLNVRTWLDELALLVTIGAKGVAEYQFLCRTNFTIGATSYVFDESATDNSRAAYESLVFGDRGAQTERVMNAIFPEEGMLLFHRVSLEMSFADNFLVNRNRRTPPPREIIELDDDDDEMGEGSQPTMRTGEGAAANAPRGRNAQAEAPPIFWDVGMNVVDYTARRGSPLPTEARVENGMMFWEGLANEEEALAGEMNVVMEAENLNVGVAVGVTDNIALANNVVTPTVEAVRVDDGGGSSTGSTDLILTTGRHQVKLPNNVQVGNEESPIIHGPSRELVAAQGLVLASTAVAGSGRTVSEATLPSMIKLAMCCTVKEGGTSRAVNRATETSSEGSTTDVTSDAKALFYAEDIGNYGNEVAVGMIFRNRDAFKQHMALYAITRKFQYRSRKSEPGLMVLECCGDDCPWRVYAVKLKEADVFEIRKVVPDHLCTVDERGGYQTQATSSVIGELMRIVSSFDKATTWEAEEAKVLFKGGEDYEANAQKDSVQPVQGMVRCVRLWRGEWKKSVDQEWDFVTDPEDYGYRVLVSKSASFEAVDQLVRRRYSLGPRTPVVVSYRLPSWLLVPQGNKTPPLTINDTAQLSMVLNVRTWLDELALLVTIGAKGVAEYQFLCRTNFTIGATSYVFDESATDNSRAAYESLVFGDRGAQTERVMNAIFPEEGMLLFHRVSLEMSFADNFLVNRNRRTPPPREIIELDDDDDEMGEGSQPTMRTGEGAAANAPRGRNAQAEAPPIFWDVGMNVVDYTARRGSPLPTEARVENGMMFWEGLANEEEALAGEMNVVMEAENLNVGVAVGVTDNIALANNVVTPTVEAVRVDDGGGSSTGSTDLILTTGRHQVKLPNNVQVGNEESPIIHGPSRELVAAQGLVLASTAVAGSGRTVSEATLPSMMKLAMCCTVKEGGTSRAVNRATETSSEGSTTDVTSDAKALFYAEDIGNYGNEVAVGMIFRNRDAFKQHMALYAITRKFQYRSRKSEPGLMVLECCGDDCPWRVYAVKLKEADVFEIRKVVPDHLCTVDERGGYQTQATSSVIGELMRNLVTDFGGMQLCPPLTRRPPGRPKKQRFFSRGEKIMKRMRRRTVCSRCKGFGHNKATCKEAI</sequence>
<feature type="domain" description="Transposase MuDR plant" evidence="2">
    <location>
        <begin position="504"/>
        <end position="567"/>
    </location>
</feature>
<proteinExistence type="predicted"/>
<evidence type="ECO:0000259" key="2">
    <source>
        <dbReference type="Pfam" id="PF03108"/>
    </source>
</evidence>